<dbReference type="AlphaFoldDB" id="D5ECM2"/>
<evidence type="ECO:0000256" key="2">
    <source>
        <dbReference type="ARBA" id="ARBA00022475"/>
    </source>
</evidence>
<dbReference type="Proteomes" id="UP000002366">
    <property type="component" value="Chromosome"/>
</dbReference>
<dbReference type="PANTHER" id="PTHR30482:SF10">
    <property type="entry name" value="HIGH-AFFINITY BRANCHED-CHAIN AMINO ACID TRANSPORT PROTEIN BRAE"/>
    <property type="match status" value="1"/>
</dbReference>
<sequence length="288" mass="30661">MSGYTEGIITLLCINAIAAMGVSLLTGFTGIFSLGHAAYMALGAYTSAILTVHYGVHWLPAILLGGGVAVIVAYGIGIPTLRLMGDYFAIASIGLGEAIRLILENWQSLTRGARGYPGIEPYTTLPVALTFFVIMALCMFNLINSRYGRAFKACRDDYVAASLLGFHTARLRVLSLMISAFYCGVAGALLAGFLSFIQPIMFDMLKSTELTAVVVFGGLGSMAGTMVGTLVITLVTELFRPISQYRMLIYGAVLVIIMVIRPEGIMGGLNGGGLLNKIFRRKDNGGTA</sequence>
<evidence type="ECO:0000256" key="1">
    <source>
        <dbReference type="ARBA" id="ARBA00004651"/>
    </source>
</evidence>
<dbReference type="eggNOG" id="COG4177">
    <property type="taxonomic scope" value="Bacteria"/>
</dbReference>
<dbReference type="RefSeq" id="WP_013047570.1">
    <property type="nucleotide sequence ID" value="NC_014011.1"/>
</dbReference>
<protein>
    <submittedName>
        <fullName evidence="7">Inner-membrane translocator</fullName>
    </submittedName>
</protein>
<dbReference type="CDD" id="cd06581">
    <property type="entry name" value="TM_PBP1_LivM_like"/>
    <property type="match status" value="1"/>
</dbReference>
<feature type="transmembrane region" description="Helical" evidence="6">
    <location>
        <begin position="12"/>
        <end position="35"/>
    </location>
</feature>
<keyword evidence="4 6" id="KW-1133">Transmembrane helix</keyword>
<dbReference type="OrthoDB" id="9789927at2"/>
<dbReference type="STRING" id="572547.Amico_0157"/>
<evidence type="ECO:0000313" key="8">
    <source>
        <dbReference type="Proteomes" id="UP000002366"/>
    </source>
</evidence>
<keyword evidence="3 6" id="KW-0812">Transmembrane</keyword>
<evidence type="ECO:0000256" key="4">
    <source>
        <dbReference type="ARBA" id="ARBA00022989"/>
    </source>
</evidence>
<reference evidence="7 8" key="1">
    <citation type="journal article" date="2010" name="Stand. Genomic Sci.">
        <title>Complete genome sequence of Aminobacterium colombiense type strain (ALA-1).</title>
        <authorList>
            <person name="Chertkov O."/>
            <person name="Sikorski J."/>
            <person name="Brambilla E."/>
            <person name="Lapidus A."/>
            <person name="Copeland A."/>
            <person name="Glavina Del Rio T."/>
            <person name="Nolan M."/>
            <person name="Lucas S."/>
            <person name="Tice H."/>
            <person name="Cheng J.F."/>
            <person name="Han C."/>
            <person name="Detter J.C."/>
            <person name="Bruce D."/>
            <person name="Tapia R."/>
            <person name="Goodwin L."/>
            <person name="Pitluck S."/>
            <person name="Liolios K."/>
            <person name="Ivanova N."/>
            <person name="Mavromatis K."/>
            <person name="Ovchinnikova G."/>
            <person name="Pati A."/>
            <person name="Chen A."/>
            <person name="Palaniappan K."/>
            <person name="Land M."/>
            <person name="Hauser L."/>
            <person name="Chang Y.J."/>
            <person name="Jeffries C.D."/>
            <person name="Spring S."/>
            <person name="Rohde M."/>
            <person name="Goker M."/>
            <person name="Bristow J."/>
            <person name="Eisen J.A."/>
            <person name="Markowitz V."/>
            <person name="Hugenholtz P."/>
            <person name="Kyrpides N.C."/>
            <person name="Klenk H.P."/>
        </authorList>
    </citation>
    <scope>NUCLEOTIDE SEQUENCE [LARGE SCALE GENOMIC DNA]</scope>
    <source>
        <strain evidence="8">DSM 12261 / ALA-1</strain>
    </source>
</reference>
<dbReference type="InterPro" id="IPR001851">
    <property type="entry name" value="ABC_transp_permease"/>
</dbReference>
<name>D5ECM2_AMICL</name>
<proteinExistence type="predicted"/>
<dbReference type="HOGENOM" id="CLU_031365_1_2_0"/>
<feature type="transmembrane region" description="Helical" evidence="6">
    <location>
        <begin position="210"/>
        <end position="235"/>
    </location>
</feature>
<evidence type="ECO:0000256" key="6">
    <source>
        <dbReference type="SAM" id="Phobius"/>
    </source>
</evidence>
<accession>D5ECM2</accession>
<comment type="subcellular location">
    <subcellularLocation>
        <location evidence="1">Cell membrane</location>
        <topology evidence="1">Multi-pass membrane protein</topology>
    </subcellularLocation>
</comment>
<keyword evidence="2" id="KW-1003">Cell membrane</keyword>
<dbReference type="KEGG" id="aco:Amico_0157"/>
<dbReference type="PANTHER" id="PTHR30482">
    <property type="entry name" value="HIGH-AFFINITY BRANCHED-CHAIN AMINO ACID TRANSPORT SYSTEM PERMEASE"/>
    <property type="match status" value="1"/>
</dbReference>
<dbReference type="GO" id="GO:0005886">
    <property type="term" value="C:plasma membrane"/>
    <property type="evidence" value="ECO:0007669"/>
    <property type="project" value="UniProtKB-SubCell"/>
</dbReference>
<keyword evidence="8" id="KW-1185">Reference proteome</keyword>
<feature type="transmembrane region" description="Helical" evidence="6">
    <location>
        <begin position="123"/>
        <end position="143"/>
    </location>
</feature>
<evidence type="ECO:0000256" key="3">
    <source>
        <dbReference type="ARBA" id="ARBA00022692"/>
    </source>
</evidence>
<dbReference type="InterPro" id="IPR043428">
    <property type="entry name" value="LivM-like"/>
</dbReference>
<organism evidence="7 8">
    <name type="scientific">Aminobacterium colombiense (strain DSM 12261 / ALA-1)</name>
    <dbReference type="NCBI Taxonomy" id="572547"/>
    <lineage>
        <taxon>Bacteria</taxon>
        <taxon>Thermotogati</taxon>
        <taxon>Synergistota</taxon>
        <taxon>Synergistia</taxon>
        <taxon>Synergistales</taxon>
        <taxon>Aminobacteriaceae</taxon>
        <taxon>Aminobacterium</taxon>
    </lineage>
</organism>
<evidence type="ECO:0000256" key="5">
    <source>
        <dbReference type="ARBA" id="ARBA00023136"/>
    </source>
</evidence>
<dbReference type="Pfam" id="PF02653">
    <property type="entry name" value="BPD_transp_2"/>
    <property type="match status" value="1"/>
</dbReference>
<feature type="transmembrane region" description="Helical" evidence="6">
    <location>
        <begin position="55"/>
        <end position="76"/>
    </location>
</feature>
<feature type="transmembrane region" description="Helical" evidence="6">
    <location>
        <begin position="247"/>
        <end position="269"/>
    </location>
</feature>
<dbReference type="EMBL" id="CP001997">
    <property type="protein sequence ID" value="ADE56304.1"/>
    <property type="molecule type" value="Genomic_DNA"/>
</dbReference>
<keyword evidence="5 6" id="KW-0472">Membrane</keyword>
<feature type="transmembrane region" description="Helical" evidence="6">
    <location>
        <begin position="173"/>
        <end position="198"/>
    </location>
</feature>
<evidence type="ECO:0000313" key="7">
    <source>
        <dbReference type="EMBL" id="ADE56304.1"/>
    </source>
</evidence>
<feature type="transmembrane region" description="Helical" evidence="6">
    <location>
        <begin position="83"/>
        <end position="103"/>
    </location>
</feature>
<gene>
    <name evidence="7" type="ordered locus">Amico_0157</name>
</gene>
<dbReference type="GO" id="GO:0015658">
    <property type="term" value="F:branched-chain amino acid transmembrane transporter activity"/>
    <property type="evidence" value="ECO:0007669"/>
    <property type="project" value="InterPro"/>
</dbReference>